<dbReference type="InterPro" id="IPR000725">
    <property type="entry name" value="Olfact_rcpt"/>
</dbReference>
<keyword evidence="4 11" id="KW-0552">Olfaction</keyword>
<dbReference type="AlphaFoldDB" id="A0A6J0VEV9"/>
<comment type="subcellular location">
    <subcellularLocation>
        <location evidence="1 11">Cell membrane</location>
        <topology evidence="1 11">Multi-pass membrane protein</topology>
    </subcellularLocation>
</comment>
<dbReference type="Gene3D" id="1.20.1070.10">
    <property type="entry name" value="Rhodopsin 7-helix transmembrane proteins"/>
    <property type="match status" value="1"/>
</dbReference>
<evidence type="ECO:0000256" key="1">
    <source>
        <dbReference type="ARBA" id="ARBA00004651"/>
    </source>
</evidence>
<dbReference type="PANTHER" id="PTHR26452">
    <property type="entry name" value="OLFACTORY RECEPTOR"/>
    <property type="match status" value="1"/>
</dbReference>
<dbReference type="OrthoDB" id="10005336at2759"/>
<keyword evidence="11" id="KW-0716">Sensory transduction</keyword>
<dbReference type="PRINTS" id="PR00237">
    <property type="entry name" value="GPCRRHODOPSN"/>
</dbReference>
<comment type="similarity">
    <text evidence="10">Belongs to the G-protein coupled receptor 1 family.</text>
</comment>
<dbReference type="PROSITE" id="PS00237">
    <property type="entry name" value="G_PROTEIN_RECEP_F1_1"/>
    <property type="match status" value="1"/>
</dbReference>
<keyword evidence="3 10" id="KW-0812">Transmembrane</keyword>
<dbReference type="PRINTS" id="PR00245">
    <property type="entry name" value="OLFACTORYR"/>
</dbReference>
<feature type="transmembrane region" description="Helical" evidence="11">
    <location>
        <begin position="89"/>
        <end position="113"/>
    </location>
</feature>
<organism evidence="13 14">
    <name type="scientific">Pogona vitticeps</name>
    <name type="common">central bearded dragon</name>
    <dbReference type="NCBI Taxonomy" id="103695"/>
    <lineage>
        <taxon>Eukaryota</taxon>
        <taxon>Metazoa</taxon>
        <taxon>Chordata</taxon>
        <taxon>Craniata</taxon>
        <taxon>Vertebrata</taxon>
        <taxon>Euteleostomi</taxon>
        <taxon>Lepidosauria</taxon>
        <taxon>Squamata</taxon>
        <taxon>Bifurcata</taxon>
        <taxon>Unidentata</taxon>
        <taxon>Episquamata</taxon>
        <taxon>Toxicofera</taxon>
        <taxon>Iguania</taxon>
        <taxon>Acrodonta</taxon>
        <taxon>Agamidae</taxon>
        <taxon>Amphibolurinae</taxon>
        <taxon>Pogona</taxon>
    </lineage>
</organism>
<dbReference type="Proteomes" id="UP001652642">
    <property type="component" value="Chromosome 6"/>
</dbReference>
<dbReference type="GO" id="GO:0005886">
    <property type="term" value="C:plasma membrane"/>
    <property type="evidence" value="ECO:0007669"/>
    <property type="project" value="UniProtKB-SubCell"/>
</dbReference>
<evidence type="ECO:0000256" key="8">
    <source>
        <dbReference type="ARBA" id="ARBA00023170"/>
    </source>
</evidence>
<evidence type="ECO:0000259" key="12">
    <source>
        <dbReference type="PROSITE" id="PS50262"/>
    </source>
</evidence>
<keyword evidence="2 11" id="KW-1003">Cell membrane</keyword>
<gene>
    <name evidence="14" type="primary">LOC110091549</name>
</gene>
<feature type="transmembrane region" description="Helical" evidence="11">
    <location>
        <begin position="240"/>
        <end position="259"/>
    </location>
</feature>
<reference evidence="14" key="1">
    <citation type="submission" date="2025-08" db="UniProtKB">
        <authorList>
            <consortium name="RefSeq"/>
        </authorList>
    </citation>
    <scope>IDENTIFICATION</scope>
</reference>
<proteinExistence type="inferred from homology"/>
<name>A0A6J0VEV9_9SAUR</name>
<evidence type="ECO:0000313" key="13">
    <source>
        <dbReference type="Proteomes" id="UP001652642"/>
    </source>
</evidence>
<evidence type="ECO:0000256" key="2">
    <source>
        <dbReference type="ARBA" id="ARBA00022475"/>
    </source>
</evidence>
<keyword evidence="13" id="KW-1185">Reference proteome</keyword>
<evidence type="ECO:0000256" key="6">
    <source>
        <dbReference type="ARBA" id="ARBA00023040"/>
    </source>
</evidence>
<evidence type="ECO:0000256" key="7">
    <source>
        <dbReference type="ARBA" id="ARBA00023136"/>
    </source>
</evidence>
<evidence type="ECO:0000313" key="14">
    <source>
        <dbReference type="RefSeq" id="XP_020671362.2"/>
    </source>
</evidence>
<keyword evidence="8 10" id="KW-0675">Receptor</keyword>
<dbReference type="InterPro" id="IPR000276">
    <property type="entry name" value="GPCR_Rhodpsn"/>
</dbReference>
<keyword evidence="9 10" id="KW-0807">Transducer</keyword>
<evidence type="ECO:0000256" key="10">
    <source>
        <dbReference type="RuleBase" id="RU000688"/>
    </source>
</evidence>
<dbReference type="GO" id="GO:0004984">
    <property type="term" value="F:olfactory receptor activity"/>
    <property type="evidence" value="ECO:0007669"/>
    <property type="project" value="InterPro"/>
</dbReference>
<feature type="transmembrane region" description="Helical" evidence="11">
    <location>
        <begin position="58"/>
        <end position="77"/>
    </location>
</feature>
<accession>A0A6J0VEV9</accession>
<dbReference type="GeneID" id="110091549"/>
<dbReference type="GO" id="GO:0004930">
    <property type="term" value="F:G protein-coupled receptor activity"/>
    <property type="evidence" value="ECO:0007669"/>
    <property type="project" value="UniProtKB-KW"/>
</dbReference>
<evidence type="ECO:0000256" key="5">
    <source>
        <dbReference type="ARBA" id="ARBA00022989"/>
    </source>
</evidence>
<dbReference type="PROSITE" id="PS50262">
    <property type="entry name" value="G_PROTEIN_RECEP_F1_2"/>
    <property type="match status" value="1"/>
</dbReference>
<evidence type="ECO:0000256" key="9">
    <source>
        <dbReference type="ARBA" id="ARBA00023224"/>
    </source>
</evidence>
<dbReference type="CDD" id="cd15229">
    <property type="entry name" value="7tmA_OR8S1-like"/>
    <property type="match status" value="1"/>
</dbReference>
<dbReference type="SUPFAM" id="SSF81321">
    <property type="entry name" value="Family A G protein-coupled receptor-like"/>
    <property type="match status" value="1"/>
</dbReference>
<protein>
    <recommendedName>
        <fullName evidence="11">Olfactory receptor</fullName>
    </recommendedName>
</protein>
<sequence length="307" mass="35009">MVNETLQWYFTFTGFTKNRQLQIFYFSFFLLIYFLTLVGNIMIMLVIGTSPQLQSPMYFFLSHLSFLDVCYSSVTVPKMLETIIGKQKTISVLGCFTQTFCILFSATAEVFLLSSMAYDRYSAICKPLHYMETMNIVFCQKLVAGSWIIGFFYAVANTLPLLKLQFCGSNIIMHFICELPSILSLSCSETFINKTLFFISGSAVGLVSLLLTVLSYIYIISSILRINSREGRNKAFSTCSSHLTVVILFYGTGYFRYLRPSSMSSVILDELFSLQYCIFTPLLNPIIYSLQNKEVKAMFKKKLRLAS</sequence>
<dbReference type="InParanoid" id="A0A6J0VEV9"/>
<dbReference type="KEGG" id="pvt:110091549"/>
<dbReference type="InterPro" id="IPR050516">
    <property type="entry name" value="Olfactory_GPCR"/>
</dbReference>
<feature type="transmembrane region" description="Helical" evidence="11">
    <location>
        <begin position="271"/>
        <end position="290"/>
    </location>
</feature>
<dbReference type="Pfam" id="PF13853">
    <property type="entry name" value="7tm_4"/>
    <property type="match status" value="1"/>
</dbReference>
<feature type="transmembrane region" description="Helical" evidence="11">
    <location>
        <begin position="196"/>
        <end position="219"/>
    </location>
</feature>
<keyword evidence="6 10" id="KW-0297">G-protein coupled receptor</keyword>
<feature type="domain" description="G-protein coupled receptors family 1 profile" evidence="12">
    <location>
        <begin position="39"/>
        <end position="288"/>
    </location>
</feature>
<feature type="transmembrane region" description="Helical" evidence="11">
    <location>
        <begin position="134"/>
        <end position="156"/>
    </location>
</feature>
<evidence type="ECO:0000256" key="3">
    <source>
        <dbReference type="ARBA" id="ARBA00022692"/>
    </source>
</evidence>
<dbReference type="InterPro" id="IPR017452">
    <property type="entry name" value="GPCR_Rhodpsn_7TM"/>
</dbReference>
<dbReference type="RefSeq" id="XP_020671362.2">
    <property type="nucleotide sequence ID" value="XM_020815703.2"/>
</dbReference>
<evidence type="ECO:0000256" key="4">
    <source>
        <dbReference type="ARBA" id="ARBA00022725"/>
    </source>
</evidence>
<evidence type="ECO:0000256" key="11">
    <source>
        <dbReference type="RuleBase" id="RU363047"/>
    </source>
</evidence>
<keyword evidence="5 11" id="KW-1133">Transmembrane helix</keyword>
<feature type="transmembrane region" description="Helical" evidence="11">
    <location>
        <begin position="23"/>
        <end position="46"/>
    </location>
</feature>
<keyword evidence="7 11" id="KW-0472">Membrane</keyword>